<dbReference type="InterPro" id="IPR006145">
    <property type="entry name" value="PsdUridine_synth_RsuA/RluA"/>
</dbReference>
<name>A0ABP4TRR0_9ACTN</name>
<sequence>MSGVSEDEGIRLQKALAQAGVASRRNAEILIEQGRVEVDGAVVTEFGTRVDPAVSVIRVDGERIPPTSAHAYLVLNKPRGVVTTMSDPEGRPCIADYVQDRTERLFHIGRLDTDTEGLLLLTNHGEFAHRLAHPSYEVSKTYVAEVEGNVKPGNLRRLLDGVNLDDGPAQADTVKEMSSIRGRTLVQITLHEGRNRIVRRMFDAIGHPVKRLTRTAIGPVRRGNLHTGELRELDPKELGQLLDIVDL</sequence>
<keyword evidence="7" id="KW-1185">Reference proteome</keyword>
<dbReference type="InterPro" id="IPR020103">
    <property type="entry name" value="PsdUridine_synth_cat_dom_sf"/>
</dbReference>
<comment type="similarity">
    <text evidence="1 4">Belongs to the pseudouridine synthase RsuA family.</text>
</comment>
<feature type="domain" description="RNA-binding S4" evidence="5">
    <location>
        <begin position="10"/>
        <end position="69"/>
    </location>
</feature>
<keyword evidence="2 4" id="KW-0413">Isomerase</keyword>
<dbReference type="Gene3D" id="3.10.290.10">
    <property type="entry name" value="RNA-binding S4 domain"/>
    <property type="match status" value="1"/>
</dbReference>
<dbReference type="InterPro" id="IPR042092">
    <property type="entry name" value="PsdUridine_s_RsuA/RluB/E/F_cat"/>
</dbReference>
<dbReference type="PROSITE" id="PS50889">
    <property type="entry name" value="S4"/>
    <property type="match status" value="1"/>
</dbReference>
<proteinExistence type="inferred from homology"/>
<dbReference type="EMBL" id="BAAANF010000016">
    <property type="protein sequence ID" value="GAA1692482.1"/>
    <property type="molecule type" value="Genomic_DNA"/>
</dbReference>
<gene>
    <name evidence="6" type="ORF">GCM10009745_42330</name>
</gene>
<evidence type="ECO:0000256" key="1">
    <source>
        <dbReference type="ARBA" id="ARBA00008348"/>
    </source>
</evidence>
<accession>A0ABP4TRR0</accession>
<dbReference type="InterPro" id="IPR020094">
    <property type="entry name" value="TruA/RsuA/RluB/E/F_N"/>
</dbReference>
<evidence type="ECO:0000259" key="5">
    <source>
        <dbReference type="SMART" id="SM00363"/>
    </source>
</evidence>
<dbReference type="EC" id="5.4.99.-" evidence="4"/>
<evidence type="ECO:0000313" key="6">
    <source>
        <dbReference type="EMBL" id="GAA1692482.1"/>
    </source>
</evidence>
<keyword evidence="3" id="KW-0694">RNA-binding</keyword>
<dbReference type="SMART" id="SM00363">
    <property type="entry name" value="S4"/>
    <property type="match status" value="1"/>
</dbReference>
<dbReference type="InterPro" id="IPR050343">
    <property type="entry name" value="RsuA_PseudoU_synthase"/>
</dbReference>
<organism evidence="6 7">
    <name type="scientific">Kribbella yunnanensis</name>
    <dbReference type="NCBI Taxonomy" id="190194"/>
    <lineage>
        <taxon>Bacteria</taxon>
        <taxon>Bacillati</taxon>
        <taxon>Actinomycetota</taxon>
        <taxon>Actinomycetes</taxon>
        <taxon>Propionibacteriales</taxon>
        <taxon>Kribbellaceae</taxon>
        <taxon>Kribbella</taxon>
    </lineage>
</organism>
<dbReference type="CDD" id="cd02870">
    <property type="entry name" value="PseudoU_synth_RsuA_like"/>
    <property type="match status" value="1"/>
</dbReference>
<dbReference type="Gene3D" id="3.30.70.1560">
    <property type="entry name" value="Alpha-L RNA-binding motif"/>
    <property type="match status" value="1"/>
</dbReference>
<dbReference type="CDD" id="cd00165">
    <property type="entry name" value="S4"/>
    <property type="match status" value="1"/>
</dbReference>
<dbReference type="PROSITE" id="PS01149">
    <property type="entry name" value="PSI_RSU"/>
    <property type="match status" value="1"/>
</dbReference>
<evidence type="ECO:0000256" key="4">
    <source>
        <dbReference type="RuleBase" id="RU003887"/>
    </source>
</evidence>
<protein>
    <recommendedName>
        <fullName evidence="4">Pseudouridine synthase</fullName>
        <ecNumber evidence="4">5.4.99.-</ecNumber>
    </recommendedName>
</protein>
<dbReference type="PANTHER" id="PTHR47683">
    <property type="entry name" value="PSEUDOURIDINE SYNTHASE FAMILY PROTEIN-RELATED"/>
    <property type="match status" value="1"/>
</dbReference>
<dbReference type="NCBIfam" id="TIGR00093">
    <property type="entry name" value="pseudouridine synthase"/>
    <property type="match status" value="1"/>
</dbReference>
<dbReference type="InterPro" id="IPR002942">
    <property type="entry name" value="S4_RNA-bd"/>
</dbReference>
<dbReference type="Pfam" id="PF01479">
    <property type="entry name" value="S4"/>
    <property type="match status" value="1"/>
</dbReference>
<dbReference type="Proteomes" id="UP001500280">
    <property type="component" value="Unassembled WGS sequence"/>
</dbReference>
<dbReference type="Gene3D" id="3.30.70.580">
    <property type="entry name" value="Pseudouridine synthase I, catalytic domain, N-terminal subdomain"/>
    <property type="match status" value="1"/>
</dbReference>
<evidence type="ECO:0000256" key="3">
    <source>
        <dbReference type="PROSITE-ProRule" id="PRU00182"/>
    </source>
</evidence>
<dbReference type="InterPro" id="IPR018496">
    <property type="entry name" value="PsdUridine_synth_RsuA/RluB_CS"/>
</dbReference>
<dbReference type="Pfam" id="PF00849">
    <property type="entry name" value="PseudoU_synth_2"/>
    <property type="match status" value="1"/>
</dbReference>
<dbReference type="InterPro" id="IPR000748">
    <property type="entry name" value="PsdUridine_synth_RsuA/RluB/E/F"/>
</dbReference>
<dbReference type="SUPFAM" id="SSF55120">
    <property type="entry name" value="Pseudouridine synthase"/>
    <property type="match status" value="1"/>
</dbReference>
<dbReference type="PANTHER" id="PTHR47683:SF2">
    <property type="entry name" value="RNA-BINDING S4 DOMAIN-CONTAINING PROTEIN"/>
    <property type="match status" value="1"/>
</dbReference>
<dbReference type="InterPro" id="IPR036986">
    <property type="entry name" value="S4_RNA-bd_sf"/>
</dbReference>
<evidence type="ECO:0000256" key="2">
    <source>
        <dbReference type="ARBA" id="ARBA00023235"/>
    </source>
</evidence>
<dbReference type="SUPFAM" id="SSF55174">
    <property type="entry name" value="Alpha-L RNA-binding motif"/>
    <property type="match status" value="1"/>
</dbReference>
<comment type="caution">
    <text evidence="6">The sequence shown here is derived from an EMBL/GenBank/DDBJ whole genome shotgun (WGS) entry which is preliminary data.</text>
</comment>
<reference evidence="7" key="1">
    <citation type="journal article" date="2019" name="Int. J. Syst. Evol. Microbiol.">
        <title>The Global Catalogue of Microorganisms (GCM) 10K type strain sequencing project: providing services to taxonomists for standard genome sequencing and annotation.</title>
        <authorList>
            <consortium name="The Broad Institute Genomics Platform"/>
            <consortium name="The Broad Institute Genome Sequencing Center for Infectious Disease"/>
            <person name="Wu L."/>
            <person name="Ma J."/>
        </authorList>
    </citation>
    <scope>NUCLEOTIDE SEQUENCE [LARGE SCALE GENOMIC DNA]</scope>
    <source>
        <strain evidence="7">JCM 14307</strain>
    </source>
</reference>
<evidence type="ECO:0000313" key="7">
    <source>
        <dbReference type="Proteomes" id="UP001500280"/>
    </source>
</evidence>